<organism evidence="9">
    <name type="scientific">Lilium longiflorum</name>
    <name type="common">Trumpet lily</name>
    <dbReference type="NCBI Taxonomy" id="4690"/>
    <lineage>
        <taxon>Eukaryota</taxon>
        <taxon>Viridiplantae</taxon>
        <taxon>Streptophyta</taxon>
        <taxon>Embryophyta</taxon>
        <taxon>Tracheophyta</taxon>
        <taxon>Spermatophyta</taxon>
        <taxon>Magnoliopsida</taxon>
        <taxon>Liliopsida</taxon>
        <taxon>Liliales</taxon>
        <taxon>Liliaceae</taxon>
        <taxon>Lilium</taxon>
    </lineage>
</organism>
<comment type="subcellular location">
    <subcellularLocation>
        <location evidence="1">Membrane</location>
        <topology evidence="1">Single-pass membrane protein</topology>
    </subcellularLocation>
</comment>
<feature type="compositionally biased region" description="Polar residues" evidence="6">
    <location>
        <begin position="452"/>
        <end position="468"/>
    </location>
</feature>
<keyword evidence="2 7" id="KW-0812">Transmembrane</keyword>
<evidence type="ECO:0000256" key="7">
    <source>
        <dbReference type="SAM" id="Phobius"/>
    </source>
</evidence>
<dbReference type="InterPro" id="IPR039306">
    <property type="entry name" value="MYOB"/>
</dbReference>
<dbReference type="InterPro" id="IPR007656">
    <property type="entry name" value="GTD-bd"/>
</dbReference>
<evidence type="ECO:0000256" key="1">
    <source>
        <dbReference type="ARBA" id="ARBA00004167"/>
    </source>
</evidence>
<reference evidence="9" key="1">
    <citation type="submission" date="2006-09" db="EMBL/GenBank/DDBJ databases">
        <authorList>
            <person name="Hsu Y.-F."/>
            <person name="Wang C.-S."/>
        </authorList>
    </citation>
    <scope>NUCLEOTIDE SEQUENCE</scope>
    <source>
        <tissue evidence="9">Mature anthers</tissue>
    </source>
</reference>
<accession>A6MGY3</accession>
<feature type="compositionally biased region" description="Polar residues" evidence="6">
    <location>
        <begin position="603"/>
        <end position="620"/>
    </location>
</feature>
<feature type="coiled-coil region" evidence="5">
    <location>
        <begin position="493"/>
        <end position="587"/>
    </location>
</feature>
<evidence type="ECO:0000256" key="5">
    <source>
        <dbReference type="SAM" id="Coils"/>
    </source>
</evidence>
<feature type="region of interest" description="Disordered" evidence="6">
    <location>
        <begin position="194"/>
        <end position="220"/>
    </location>
</feature>
<keyword evidence="4 7" id="KW-0472">Membrane</keyword>
<feature type="domain" description="GTD-binding" evidence="8">
    <location>
        <begin position="487"/>
        <end position="585"/>
    </location>
</feature>
<name>A6MGY3_LILLO</name>
<evidence type="ECO:0000256" key="6">
    <source>
        <dbReference type="SAM" id="MobiDB-lite"/>
    </source>
</evidence>
<keyword evidence="5" id="KW-0175">Coiled coil</keyword>
<dbReference type="PANTHER" id="PTHR31448:SF32">
    <property type="entry name" value="MYOSIN-BINDING PROTEIN 1"/>
    <property type="match status" value="1"/>
</dbReference>
<protein>
    <submittedName>
        <fullName evidence="9">IFA binding protein</fullName>
    </submittedName>
</protein>
<feature type="coiled-coil region" evidence="5">
    <location>
        <begin position="743"/>
        <end position="777"/>
    </location>
</feature>
<evidence type="ECO:0000259" key="8">
    <source>
        <dbReference type="PROSITE" id="PS51775"/>
    </source>
</evidence>
<feature type="region of interest" description="Disordered" evidence="6">
    <location>
        <begin position="598"/>
        <end position="627"/>
    </location>
</feature>
<evidence type="ECO:0000256" key="2">
    <source>
        <dbReference type="ARBA" id="ARBA00022692"/>
    </source>
</evidence>
<sequence length="807" mass="91052">MARRAPSREQKDQCRLTTLLSSAFFEWLLIILLFIAAILSYLATRLARFCKLQTPCLLCSRLDHIWGNEKAGFYKDLLCHTHKLEMASLGYCHIHRKLGDVHKMCESCLRSFAKKKTIDEGENARTKLPVTLIADGLRNKYYGEDMVKVPLLKNDLEPRSLSTRYCSCCSEAFRGKPSESSLLKWRPIEGDIVESGKTGHSHVQHVDGLSKRKGKSSQSPPIRRLCNFGFDRLSHVGYSELKINSDSESEIPFSDDDDGTMRAHGIEDLKEEVMSTVTSKDVSTTFSDDIVREKLIHPMVPEQSLIALEKQHASEYNSKPPIGSNVTILHGLDEINWNHVEARENHSAPDFIPEQNLSEAANAKYVMQIGDATKALSSTDMNSKRNPTMNDPNALGQAYMANSPPLPSTEIVTGKEAAKIHEDLRLLLSQISAARGLEFLSSELSPSPRLSNASSTTGSQSNSKRYEGNESSLESLYGIVSEVEGESPVDRLKRQIEFDRKSLTSLFKELEEERSASAIAANQAMAMINRLQEEKAAMQMEAWQYQRMMEEQAEYDQEALEKLNDILAEREKDIQDLEAEIDNYRKRFGEEALGDLIERDLSRNSTPRATRSSSRQNSCRTMEPGYTPSRFLKDSLMDIEDEKAYMLQCLKRLEKKLQMFSGDSDDGLPPAEDKVSGVDHEYANGQSEELVEADEVVFEKNKSSFSSEDLTALASQNLRDKRLLYSSSNNSIQYPMIGKTNDVIVLGDEVSQLNERLEALEADRDFLDRALNSIKNGNDGVQFIREIACHLRELRRIGIRLRKNMVI</sequence>
<dbReference type="PROSITE" id="PS51775">
    <property type="entry name" value="GTD_BINDING"/>
    <property type="match status" value="1"/>
</dbReference>
<evidence type="ECO:0000256" key="4">
    <source>
        <dbReference type="ARBA" id="ARBA00023136"/>
    </source>
</evidence>
<evidence type="ECO:0000313" key="9">
    <source>
        <dbReference type="EMBL" id="ABM68547.1"/>
    </source>
</evidence>
<dbReference type="GO" id="GO:0016020">
    <property type="term" value="C:membrane"/>
    <property type="evidence" value="ECO:0007669"/>
    <property type="project" value="UniProtKB-SubCell"/>
</dbReference>
<keyword evidence="3 7" id="KW-1133">Transmembrane helix</keyword>
<evidence type="ECO:0000256" key="3">
    <source>
        <dbReference type="ARBA" id="ARBA00022989"/>
    </source>
</evidence>
<feature type="region of interest" description="Disordered" evidence="6">
    <location>
        <begin position="443"/>
        <end position="468"/>
    </location>
</feature>
<reference evidence="9" key="2">
    <citation type="journal article" date="2007" name="Planta">
        <title>Gene expression pattern at desiccation in the anther of Lilium longiflorum.</title>
        <authorList>
            <person name="Hsu Y.F."/>
            <person name="Wang C.S."/>
            <person name="Raja R."/>
        </authorList>
    </citation>
    <scope>NUCLEOTIDE SEQUENCE</scope>
    <source>
        <tissue evidence="9">Mature anthers</tissue>
    </source>
</reference>
<dbReference type="EMBL" id="EF026011">
    <property type="protein sequence ID" value="ABM68547.1"/>
    <property type="molecule type" value="mRNA"/>
</dbReference>
<feature type="transmembrane region" description="Helical" evidence="7">
    <location>
        <begin position="20"/>
        <end position="43"/>
    </location>
</feature>
<proteinExistence type="evidence at transcript level"/>
<dbReference type="PANTHER" id="PTHR31448">
    <property type="entry name" value="MYOSIN-BINDING PROTEIN 2"/>
    <property type="match status" value="1"/>
</dbReference>
<dbReference type="AlphaFoldDB" id="A6MGY3"/>
<dbReference type="GO" id="GO:0080115">
    <property type="term" value="F:myosin XI tail binding"/>
    <property type="evidence" value="ECO:0007669"/>
    <property type="project" value="UniProtKB-ARBA"/>
</dbReference>
<dbReference type="Pfam" id="PF04576">
    <property type="entry name" value="Zein-binding"/>
    <property type="match status" value="1"/>
</dbReference>